<gene>
    <name evidence="1" type="ORF">J1792_24140</name>
</gene>
<evidence type="ECO:0008006" key="3">
    <source>
        <dbReference type="Google" id="ProtNLM"/>
    </source>
</evidence>
<sequence>MSGAMGAAGVGEDVGEGVGEGVDEAVEKIARTCLYEGYLLWPYRRSALKNTRRWTFGGVFPQTRARSCGERDMVRAEVLLEAADEARLTVRVRFLHVLERQVHRVRADGGREPVDSLTVAGRRHLTWQEATEHEWVLPPWSPADGPLHTEVHAPAVTDEEPLPGDEGRPAGFLVRTRRPLSGTVTLEAVPVADGVRRIGVAVRNTTPCPEPGGDPRTARDELAPYALVSTHLVLGCESPGAFVSLADPPAALREAAGACRNDGTWPALVAGYDGPRGGDRQRSRAVLASPVTLEDFPAVAPESPGDLFDGGEIDQLLILNVLALTPHEREEARASDPRAREILDRCAALSPDDLMALHGTIRGFAPAVRSLEEER</sequence>
<dbReference type="EMBL" id="JAFMOF010000004">
    <property type="protein sequence ID" value="MBO0655756.1"/>
    <property type="molecule type" value="Genomic_DNA"/>
</dbReference>
<keyword evidence="2" id="KW-1185">Reference proteome</keyword>
<accession>A0A939FP06</accession>
<protein>
    <recommendedName>
        <fullName evidence="3">Hydrogenase maturation protease</fullName>
    </recommendedName>
</protein>
<evidence type="ECO:0000313" key="1">
    <source>
        <dbReference type="EMBL" id="MBO0655756.1"/>
    </source>
</evidence>
<name>A0A939FP06_9ACTN</name>
<proteinExistence type="predicted"/>
<evidence type="ECO:0000313" key="2">
    <source>
        <dbReference type="Proteomes" id="UP000664781"/>
    </source>
</evidence>
<dbReference type="AlphaFoldDB" id="A0A939FP06"/>
<dbReference type="RefSeq" id="WP_207248203.1">
    <property type="nucleotide sequence ID" value="NZ_JAFMOF010000004.1"/>
</dbReference>
<organism evidence="1 2">
    <name type="scientific">Streptomyces triculaminicus</name>
    <dbReference type="NCBI Taxonomy" id="2816232"/>
    <lineage>
        <taxon>Bacteria</taxon>
        <taxon>Bacillati</taxon>
        <taxon>Actinomycetota</taxon>
        <taxon>Actinomycetes</taxon>
        <taxon>Kitasatosporales</taxon>
        <taxon>Streptomycetaceae</taxon>
        <taxon>Streptomyces</taxon>
    </lineage>
</organism>
<reference evidence="1" key="1">
    <citation type="submission" date="2021-03" db="EMBL/GenBank/DDBJ databases">
        <title>Streptomyces strains.</title>
        <authorList>
            <person name="Lund M.B."/>
            <person name="Toerring T."/>
        </authorList>
    </citation>
    <scope>NUCLEOTIDE SEQUENCE</scope>
    <source>
        <strain evidence="1">JCM 4242</strain>
    </source>
</reference>
<comment type="caution">
    <text evidence="1">The sequence shown here is derived from an EMBL/GenBank/DDBJ whole genome shotgun (WGS) entry which is preliminary data.</text>
</comment>
<dbReference type="Proteomes" id="UP000664781">
    <property type="component" value="Unassembled WGS sequence"/>
</dbReference>